<dbReference type="Pfam" id="PF07366">
    <property type="entry name" value="SnoaL"/>
    <property type="match status" value="1"/>
</dbReference>
<dbReference type="RefSeq" id="WP_079205711.1">
    <property type="nucleotide sequence ID" value="NZ_MVGR01000002.1"/>
</dbReference>
<name>A0A1V4BYD8_MICAE</name>
<protein>
    <recommendedName>
        <fullName evidence="3">SnoaL-like domain-containing protein</fullName>
    </recommendedName>
</protein>
<evidence type="ECO:0000313" key="1">
    <source>
        <dbReference type="EMBL" id="OPF19747.1"/>
    </source>
</evidence>
<dbReference type="Proteomes" id="UP000189835">
    <property type="component" value="Unassembled WGS sequence"/>
</dbReference>
<comment type="caution">
    <text evidence="1">The sequence shown here is derived from an EMBL/GenBank/DDBJ whole genome shotgun (WGS) entry which is preliminary data.</text>
</comment>
<dbReference type="InterPro" id="IPR032710">
    <property type="entry name" value="NTF2-like_dom_sf"/>
</dbReference>
<dbReference type="SUPFAM" id="SSF54427">
    <property type="entry name" value="NTF2-like"/>
    <property type="match status" value="1"/>
</dbReference>
<organism evidence="1 2">
    <name type="scientific">Microcystis aeruginosa KW</name>
    <dbReference type="NCBI Taxonomy" id="1960155"/>
    <lineage>
        <taxon>Bacteria</taxon>
        <taxon>Bacillati</taxon>
        <taxon>Cyanobacteriota</taxon>
        <taxon>Cyanophyceae</taxon>
        <taxon>Oscillatoriophycideae</taxon>
        <taxon>Chroococcales</taxon>
        <taxon>Microcystaceae</taxon>
        <taxon>Microcystis</taxon>
    </lineage>
</organism>
<dbReference type="AlphaFoldDB" id="A0A1V4BYD8"/>
<accession>A0A1V4BYD8</accession>
<evidence type="ECO:0008006" key="3">
    <source>
        <dbReference type="Google" id="ProtNLM"/>
    </source>
</evidence>
<dbReference type="EMBL" id="MVGR01000002">
    <property type="protein sequence ID" value="OPF19747.1"/>
    <property type="molecule type" value="Genomic_DNA"/>
</dbReference>
<proteinExistence type="predicted"/>
<dbReference type="InterPro" id="IPR009959">
    <property type="entry name" value="Cyclase_SnoaL-like"/>
</dbReference>
<dbReference type="PANTHER" id="PTHR38436">
    <property type="entry name" value="POLYKETIDE CYCLASE SNOAL-LIKE DOMAIN"/>
    <property type="match status" value="1"/>
</dbReference>
<gene>
    <name evidence="1" type="ORF">B1L04_02895</name>
</gene>
<dbReference type="GO" id="GO:0030638">
    <property type="term" value="P:polyketide metabolic process"/>
    <property type="evidence" value="ECO:0007669"/>
    <property type="project" value="InterPro"/>
</dbReference>
<sequence length="255" mass="28152">MLFCKKGLKPSNNNSWVSFQENKEQYKMSNDVELTLKLTADSLGQALKELTEILASQTTTGSSEESLQVVKEHIEGIKRRDISRIAATFADSFALTSDTLPTYGFSSRTTDRQGYMQLWQQLWNSFPDTEYEMEREPFAVGDLVVYRWKGVGTQQGMWAGVEGTGRQLDVHGCSIFQVRNGKIVADYEFFDTGKLLQLMGAVTVPGSFYSGAPASGSTPASGSPQPQLTSEVLNKMKQLEDALVQFANSLGSQKA</sequence>
<dbReference type="Gene3D" id="3.10.450.50">
    <property type="match status" value="1"/>
</dbReference>
<reference evidence="1 2" key="1">
    <citation type="submission" date="2017-02" db="EMBL/GenBank/DDBJ databases">
        <title>Genome sequence of Microcystis aeruginosa KW.</title>
        <authorList>
            <person name="Oh H.-M."/>
            <person name="Ahn C.-Y."/>
            <person name="Jeong H."/>
            <person name="Srivastava A."/>
            <person name="Lee H.-G."/>
            <person name="Kang S.-R."/>
        </authorList>
    </citation>
    <scope>NUCLEOTIDE SEQUENCE [LARGE SCALE GENOMIC DNA]</scope>
    <source>
        <strain evidence="1 2">KW</strain>
    </source>
</reference>
<dbReference type="PANTHER" id="PTHR38436:SF1">
    <property type="entry name" value="ESTER CYCLASE"/>
    <property type="match status" value="1"/>
</dbReference>
<evidence type="ECO:0000313" key="2">
    <source>
        <dbReference type="Proteomes" id="UP000189835"/>
    </source>
</evidence>